<sequence>MNLFKTIKRINFKSFWQLVLLGIKNPFFIYPTLNATRECLAVSTKHYGRLHYQNTPANAFRHAFWNYLIAKKCTKWSEKTDYILNWVKNITDWHENAFRNREMARKMDLHNNHVGRWLFNKHKDKKIEEVIQIVLELTKKSIKITKQVSLEKHQFSLVHLTD</sequence>
<dbReference type="Pfam" id="PF22322">
    <property type="entry name" value="DUF6973"/>
    <property type="match status" value="1"/>
</dbReference>
<protein>
    <submittedName>
        <fullName evidence="2">DUF6973 domain-containing protein</fullName>
    </submittedName>
</protein>
<gene>
    <name evidence="2" type="ORF">ACFSQJ_13210</name>
</gene>
<keyword evidence="3" id="KW-1185">Reference proteome</keyword>
<evidence type="ECO:0000313" key="3">
    <source>
        <dbReference type="Proteomes" id="UP001597526"/>
    </source>
</evidence>
<proteinExistence type="predicted"/>
<name>A0ABW5MZB7_9FLAO</name>
<reference evidence="3" key="1">
    <citation type="journal article" date="2019" name="Int. J. Syst. Evol. Microbiol.">
        <title>The Global Catalogue of Microorganisms (GCM) 10K type strain sequencing project: providing services to taxonomists for standard genome sequencing and annotation.</title>
        <authorList>
            <consortium name="The Broad Institute Genomics Platform"/>
            <consortium name="The Broad Institute Genome Sequencing Center for Infectious Disease"/>
            <person name="Wu L."/>
            <person name="Ma J."/>
        </authorList>
    </citation>
    <scope>NUCLEOTIDE SEQUENCE [LARGE SCALE GENOMIC DNA]</scope>
    <source>
        <strain evidence="3">KCTC 52368</strain>
    </source>
</reference>
<dbReference type="Proteomes" id="UP001597526">
    <property type="component" value="Unassembled WGS sequence"/>
</dbReference>
<dbReference type="RefSeq" id="WP_377767442.1">
    <property type="nucleotide sequence ID" value="NZ_JBHULB010000017.1"/>
</dbReference>
<organism evidence="2 3">
    <name type="scientific">Croceitalea marina</name>
    <dbReference type="NCBI Taxonomy" id="1775166"/>
    <lineage>
        <taxon>Bacteria</taxon>
        <taxon>Pseudomonadati</taxon>
        <taxon>Bacteroidota</taxon>
        <taxon>Flavobacteriia</taxon>
        <taxon>Flavobacteriales</taxon>
        <taxon>Flavobacteriaceae</taxon>
        <taxon>Croceitalea</taxon>
    </lineage>
</organism>
<dbReference type="InterPro" id="IPR054246">
    <property type="entry name" value="DUF6973"/>
</dbReference>
<feature type="domain" description="DUF6973" evidence="1">
    <location>
        <begin position="21"/>
        <end position="140"/>
    </location>
</feature>
<evidence type="ECO:0000313" key="2">
    <source>
        <dbReference type="EMBL" id="MFD2587899.1"/>
    </source>
</evidence>
<evidence type="ECO:0000259" key="1">
    <source>
        <dbReference type="Pfam" id="PF22322"/>
    </source>
</evidence>
<accession>A0ABW5MZB7</accession>
<comment type="caution">
    <text evidence="2">The sequence shown here is derived from an EMBL/GenBank/DDBJ whole genome shotgun (WGS) entry which is preliminary data.</text>
</comment>
<dbReference type="EMBL" id="JBHULB010000017">
    <property type="protein sequence ID" value="MFD2587899.1"/>
    <property type="molecule type" value="Genomic_DNA"/>
</dbReference>